<dbReference type="RefSeq" id="WP_144035871.1">
    <property type="nucleotide sequence ID" value="NZ_OCNH01000001.1"/>
</dbReference>
<accession>A0A286F8M1</accession>
<gene>
    <name evidence="1" type="ORF">SAMN06269250_0921</name>
</gene>
<keyword evidence="2" id="KW-1185">Reference proteome</keyword>
<reference evidence="2" key="1">
    <citation type="submission" date="2017-09" db="EMBL/GenBank/DDBJ databases">
        <authorList>
            <person name="Varghese N."/>
            <person name="Submissions S."/>
        </authorList>
    </citation>
    <scope>NUCLEOTIDE SEQUENCE [LARGE SCALE GENOMIC DNA]</scope>
    <source>
        <strain evidence="2">DSM 29961</strain>
    </source>
</reference>
<organism evidence="1 2">
    <name type="scientific">Spirosoma fluviale</name>
    <dbReference type="NCBI Taxonomy" id="1597977"/>
    <lineage>
        <taxon>Bacteria</taxon>
        <taxon>Pseudomonadati</taxon>
        <taxon>Bacteroidota</taxon>
        <taxon>Cytophagia</taxon>
        <taxon>Cytophagales</taxon>
        <taxon>Cytophagaceae</taxon>
        <taxon>Spirosoma</taxon>
    </lineage>
</organism>
<dbReference type="OrthoDB" id="966001at2"/>
<dbReference type="Proteomes" id="UP000219452">
    <property type="component" value="Unassembled WGS sequence"/>
</dbReference>
<dbReference type="AlphaFoldDB" id="A0A286F8M1"/>
<sequence length="81" mass="9426">MEEILQRVSIRTGIEPVYLADKWLLTNPLNQEDIFSLYQEDNHKLILMNDGPMTTLLRATLYTLIEMGGYYAEWDISSLES</sequence>
<name>A0A286F8M1_9BACT</name>
<evidence type="ECO:0000313" key="1">
    <source>
        <dbReference type="EMBL" id="SOD79339.1"/>
    </source>
</evidence>
<protein>
    <submittedName>
        <fullName evidence="1">Uncharacterized protein</fullName>
    </submittedName>
</protein>
<dbReference type="EMBL" id="OCNH01000001">
    <property type="protein sequence ID" value="SOD79339.1"/>
    <property type="molecule type" value="Genomic_DNA"/>
</dbReference>
<evidence type="ECO:0000313" key="2">
    <source>
        <dbReference type="Proteomes" id="UP000219452"/>
    </source>
</evidence>
<proteinExistence type="predicted"/>